<keyword evidence="1" id="KW-0560">Oxidoreductase</keyword>
<evidence type="ECO:0000313" key="2">
    <source>
        <dbReference type="EMBL" id="KHE91761.1"/>
    </source>
</evidence>
<comment type="catalytic activity">
    <reaction evidence="1">
        <text>L-alanine + NAD(+) + H2O = pyruvate + NH4(+) + NADH + H(+)</text>
        <dbReference type="Rhea" id="RHEA:18405"/>
        <dbReference type="ChEBI" id="CHEBI:15361"/>
        <dbReference type="ChEBI" id="CHEBI:15377"/>
        <dbReference type="ChEBI" id="CHEBI:15378"/>
        <dbReference type="ChEBI" id="CHEBI:28938"/>
        <dbReference type="ChEBI" id="CHEBI:57540"/>
        <dbReference type="ChEBI" id="CHEBI:57945"/>
        <dbReference type="ChEBI" id="CHEBI:57972"/>
        <dbReference type="EC" id="1.4.1.1"/>
    </reaction>
</comment>
<comment type="caution">
    <text evidence="1">Lacks conserved residue(s) required for the propagation of feature annotation.</text>
</comment>
<dbReference type="InterPro" id="IPR023401">
    <property type="entry name" value="ODC_N"/>
</dbReference>
<dbReference type="HAMAP" id="MF_00935">
    <property type="entry name" value="AlaDH_arch"/>
    <property type="match status" value="1"/>
</dbReference>
<dbReference type="InterPro" id="IPR036291">
    <property type="entry name" value="NAD(P)-bd_dom_sf"/>
</dbReference>
<dbReference type="GO" id="GO:0016829">
    <property type="term" value="F:lyase activity"/>
    <property type="evidence" value="ECO:0007669"/>
    <property type="project" value="UniProtKB-KW"/>
</dbReference>
<dbReference type="PANTHER" id="PTHR13812:SF19">
    <property type="entry name" value="KETIMINE REDUCTASE MU-CRYSTALLIN"/>
    <property type="match status" value="1"/>
</dbReference>
<feature type="binding site" evidence="1">
    <location>
        <begin position="139"/>
        <end position="140"/>
    </location>
    <ligand>
        <name>NAD(+)</name>
        <dbReference type="ChEBI" id="CHEBI:57540"/>
    </ligand>
</feature>
<dbReference type="EC" id="1.4.1.1" evidence="1"/>
<dbReference type="eggNOG" id="COG2423">
    <property type="taxonomic scope" value="Bacteria"/>
</dbReference>
<feature type="binding site" evidence="1">
    <location>
        <position position="298"/>
    </location>
    <ligand>
        <name>NAD(+)</name>
        <dbReference type="ChEBI" id="CHEBI:57540"/>
    </ligand>
</feature>
<proteinExistence type="inferred from homology"/>
<keyword evidence="1" id="KW-0547">Nucleotide-binding</keyword>
<dbReference type="Gene3D" id="3.30.1780.10">
    <property type="entry name" value="ornithine cyclodeaminase, domain 1"/>
    <property type="match status" value="1"/>
</dbReference>
<evidence type="ECO:0000313" key="3">
    <source>
        <dbReference type="Proteomes" id="UP000030652"/>
    </source>
</evidence>
<dbReference type="PIRSF" id="PIRSF001439">
    <property type="entry name" value="CryM"/>
    <property type="match status" value="1"/>
</dbReference>
<feature type="binding site" evidence="1">
    <location>
        <position position="231"/>
    </location>
    <ligand>
        <name>NAD(+)</name>
        <dbReference type="ChEBI" id="CHEBI:57540"/>
    </ligand>
</feature>
<dbReference type="InterPro" id="IPR028609">
    <property type="entry name" value="AlaDH_arch-typ"/>
</dbReference>
<organism evidence="2 3">
    <name type="scientific">Candidatus Scalindua brodae</name>
    <dbReference type="NCBI Taxonomy" id="237368"/>
    <lineage>
        <taxon>Bacteria</taxon>
        <taxon>Pseudomonadati</taxon>
        <taxon>Planctomycetota</taxon>
        <taxon>Candidatus Brocadiia</taxon>
        <taxon>Candidatus Brocadiales</taxon>
        <taxon>Candidatus Scalinduaceae</taxon>
        <taxon>Candidatus Scalindua</taxon>
    </lineage>
</organism>
<keyword evidence="2" id="KW-0456">Lyase</keyword>
<accession>A0A0B0EI94</accession>
<reference evidence="2 3" key="1">
    <citation type="submission" date="2014-10" db="EMBL/GenBank/DDBJ databases">
        <title>Draft genome of anammox bacterium scalindua brodae, obtained using differential coverage binning of sequence data from two enrichment reactors.</title>
        <authorList>
            <person name="Speth D.R."/>
            <person name="Russ L."/>
            <person name="Kartal B."/>
            <person name="Op den Camp H.J."/>
            <person name="Dutilh B.E."/>
            <person name="Jetten M.S."/>
        </authorList>
    </citation>
    <scope>NUCLEOTIDE SEQUENCE [LARGE SCALE GENOMIC DNA]</scope>
    <source>
        <strain evidence="2">RU1</strain>
    </source>
</reference>
<dbReference type="EMBL" id="JRYO01000177">
    <property type="protein sequence ID" value="KHE91761.1"/>
    <property type="molecule type" value="Genomic_DNA"/>
</dbReference>
<feature type="active site" description="Proton donor/acceptor" evidence="1">
    <location>
        <position position="68"/>
    </location>
</feature>
<dbReference type="GO" id="GO:0051287">
    <property type="term" value="F:NAD binding"/>
    <property type="evidence" value="ECO:0007669"/>
    <property type="project" value="UniProtKB-UniRule"/>
</dbReference>
<comment type="similarity">
    <text evidence="1">Belongs to the ornithine cyclodeaminase/mu-crystallin family. Archaeal alanine dehydrogenase subfamily.</text>
</comment>
<dbReference type="AlphaFoldDB" id="A0A0B0EI94"/>
<dbReference type="Gene3D" id="3.40.50.720">
    <property type="entry name" value="NAD(P)-binding Rossmann-like Domain"/>
    <property type="match status" value="1"/>
</dbReference>
<keyword evidence="1" id="KW-0520">NAD</keyword>
<name>A0A0B0EI94_9BACT</name>
<dbReference type="Proteomes" id="UP000030652">
    <property type="component" value="Unassembled WGS sequence"/>
</dbReference>
<gene>
    <name evidence="2" type="primary">rapL</name>
    <name evidence="2" type="ORF">SCABRO_02462</name>
</gene>
<comment type="function">
    <text evidence="1">Catalyzes the NAD(+)-dependent oxidative deamination of L-alanine to pyruvate, and the reverse reaction, the reductive amination of pyruvate.</text>
</comment>
<sequence>MTLLITAKDVQSVLTYPLSLKTVEAAFKAFGKGKAYQPPKSYLTFKFGDLRSMPAYINDRGMNVAGIKSVTVHPDNHKKYGLPTVMATILLTDPKNGINIAVLDGTHITNMRTGAAGGVATKYLSRKNSKVMALIGAGAQAYTQLHHIMLTRRLKEVRVYARPEKSMIKFCREMSNVYPEVIFFPEPDCRKACCGADIVTTTTPVRKPIIRKSWIDPGTHINGIGADAAGKQELETALTKSCKIVIDEWQQASHSGEVNVPISRGKLKKKDIHAELGEIVSGKKKGRTADDEITLFDSTGLAVQDISTAYVVYHTLMKKQKKLKHIKLF</sequence>
<feature type="binding site" evidence="1">
    <location>
        <begin position="225"/>
        <end position="227"/>
    </location>
    <ligand>
        <name>NAD(+)</name>
        <dbReference type="ChEBI" id="CHEBI:57540"/>
    </ligand>
</feature>
<protein>
    <recommendedName>
        <fullName evidence="1">Putative alanine dehydrogenase</fullName>
        <shortName evidence="1">AlaDH</shortName>
        <ecNumber evidence="1">1.4.1.1</ecNumber>
    </recommendedName>
</protein>
<dbReference type="SUPFAM" id="SSF51735">
    <property type="entry name" value="NAD(P)-binding Rossmann-fold domains"/>
    <property type="match status" value="1"/>
</dbReference>
<dbReference type="PANTHER" id="PTHR13812">
    <property type="entry name" value="KETIMINE REDUCTASE MU-CRYSTALLIN"/>
    <property type="match status" value="1"/>
</dbReference>
<dbReference type="FunFam" id="3.40.50.720:FF:000311">
    <property type="entry name" value="Ornithine cyclodeaminase"/>
    <property type="match status" value="1"/>
</dbReference>
<dbReference type="Pfam" id="PF02423">
    <property type="entry name" value="OCD_Mu_crystall"/>
    <property type="match status" value="1"/>
</dbReference>
<dbReference type="GO" id="GO:0006522">
    <property type="term" value="P:alanine metabolic process"/>
    <property type="evidence" value="ECO:0007669"/>
    <property type="project" value="UniProtKB-UniRule"/>
</dbReference>
<dbReference type="PATRIC" id="fig|237368.3.peg.2660"/>
<dbReference type="GO" id="GO:0000286">
    <property type="term" value="F:alanine dehydrogenase activity"/>
    <property type="evidence" value="ECO:0007669"/>
    <property type="project" value="UniProtKB-UniRule"/>
</dbReference>
<dbReference type="GO" id="GO:0005737">
    <property type="term" value="C:cytoplasm"/>
    <property type="evidence" value="ECO:0007669"/>
    <property type="project" value="TreeGrafter"/>
</dbReference>
<evidence type="ECO:0000256" key="1">
    <source>
        <dbReference type="HAMAP-Rule" id="MF_00935"/>
    </source>
</evidence>
<feature type="binding site" evidence="1">
    <location>
        <position position="112"/>
    </location>
    <ligand>
        <name>NAD(+)</name>
        <dbReference type="ChEBI" id="CHEBI:57540"/>
    </ligand>
</feature>
<dbReference type="InterPro" id="IPR003462">
    <property type="entry name" value="ODC_Mu_crystall"/>
</dbReference>
<comment type="caution">
    <text evidence="2">The sequence shown here is derived from an EMBL/GenBank/DDBJ whole genome shotgun (WGS) entry which is preliminary data.</text>
</comment>